<keyword evidence="5" id="KW-0326">Glycosidase</keyword>
<dbReference type="FunFam" id="2.60.120.200:FF:000114">
    <property type="entry name" value="Probable endo-1,3(4)-beta-glucanase NFIA_089530"/>
    <property type="match status" value="1"/>
</dbReference>
<dbReference type="Gene3D" id="2.60.120.200">
    <property type="match status" value="1"/>
</dbReference>
<reference evidence="9" key="2">
    <citation type="journal article" date="2009" name="Genome Res.">
        <title>Comparative genomic analyses of the human fungal pathogens Coccidioides and their relatives.</title>
        <authorList>
            <person name="Sharpton T.J."/>
            <person name="Stajich J.E."/>
            <person name="Rounsley S.D."/>
            <person name="Gardner M.J."/>
            <person name="Wortman J.R."/>
            <person name="Jordar V.S."/>
            <person name="Maiti R."/>
            <person name="Kodira C.D."/>
            <person name="Neafsey D.E."/>
            <person name="Zeng Q."/>
            <person name="Hung C.-Y."/>
            <person name="McMahan C."/>
            <person name="Muszewska A."/>
            <person name="Grynberg M."/>
            <person name="Mandel M.A."/>
            <person name="Kellner E.M."/>
            <person name="Barker B.M."/>
            <person name="Galgiani J.N."/>
            <person name="Orbach M.J."/>
            <person name="Kirkland T.N."/>
            <person name="Cole G.T."/>
            <person name="Henn M.R."/>
            <person name="Birren B.W."/>
            <person name="Taylor J.W."/>
        </authorList>
    </citation>
    <scope>NUCLEOTIDE SEQUENCE [LARGE SCALE GENOMIC DNA]</scope>
    <source>
        <strain evidence="9">RMSCC 3488</strain>
    </source>
</reference>
<keyword evidence="6" id="KW-1133">Transmembrane helix</keyword>
<reference evidence="8 9" key="1">
    <citation type="submission" date="2007-06" db="EMBL/GenBank/DDBJ databases">
        <title>The Genome Sequence of Coccidioides posadasii RMSCC_3488.</title>
        <authorList>
            <consortium name="Coccidioides Genome Resources Consortium"/>
            <consortium name="The Broad Institute Genome Sequencing Platform"/>
            <person name="Henn M.R."/>
            <person name="Sykes S."/>
            <person name="Young S."/>
            <person name="Jaffe D."/>
            <person name="Berlin A."/>
            <person name="Alvarez P."/>
            <person name="Butler J."/>
            <person name="Gnerre S."/>
            <person name="Grabherr M."/>
            <person name="Mauceli E."/>
            <person name="Brockman W."/>
            <person name="Kodira C."/>
            <person name="Alvarado L."/>
            <person name="Zeng Q."/>
            <person name="Crawford M."/>
            <person name="Antoine C."/>
            <person name="Devon K."/>
            <person name="Galgiani J."/>
            <person name="Orsborn K."/>
            <person name="Lewis M.L."/>
            <person name="Nusbaum C."/>
            <person name="Galagan J."/>
            <person name="Birren B."/>
        </authorList>
    </citation>
    <scope>NUCLEOTIDE SEQUENCE [LARGE SCALE GENOMIC DNA]</scope>
    <source>
        <strain evidence="8 9">RMSCC 3488</strain>
    </source>
</reference>
<evidence type="ECO:0000256" key="1">
    <source>
        <dbReference type="ARBA" id="ARBA00000124"/>
    </source>
</evidence>
<dbReference type="EC" id="3.2.1.6" evidence="3"/>
<evidence type="ECO:0000259" key="7">
    <source>
        <dbReference type="PROSITE" id="PS51762"/>
    </source>
</evidence>
<reference evidence="9" key="3">
    <citation type="journal article" date="2010" name="Genome Res.">
        <title>Population genomic sequencing of Coccidioides fungi reveals recent hybridization and transposon control.</title>
        <authorList>
            <person name="Neafsey D.E."/>
            <person name="Barker B.M."/>
            <person name="Sharpton T.J."/>
            <person name="Stajich J.E."/>
            <person name="Park D.J."/>
            <person name="Whiston E."/>
            <person name="Hung C.-Y."/>
            <person name="McMahan C."/>
            <person name="White J."/>
            <person name="Sykes S."/>
            <person name="Heiman D."/>
            <person name="Young S."/>
            <person name="Zeng Q."/>
            <person name="Abouelleil A."/>
            <person name="Aftuck L."/>
            <person name="Bessette D."/>
            <person name="Brown A."/>
            <person name="FitzGerald M."/>
            <person name="Lui A."/>
            <person name="Macdonald J.P."/>
            <person name="Priest M."/>
            <person name="Orbach M.J."/>
            <person name="Galgiani J.N."/>
            <person name="Kirkland T.N."/>
            <person name="Cole G.T."/>
            <person name="Birren B.W."/>
            <person name="Henn M.R."/>
            <person name="Taylor J.W."/>
            <person name="Rounsley S.D."/>
        </authorList>
    </citation>
    <scope>NUCLEOTIDE SEQUENCE [LARGE SCALE GENOMIC DNA]</scope>
    <source>
        <strain evidence="9">RMSCC 3488</strain>
    </source>
</reference>
<sequence>MNSTILSMVQVRYYISLRLYQSSLFFVYPMVNIFLLFVSALLWHEAVAVYELVDSYAGNTFFSNFTFFTEPDPTQGFVKYIGEPEARKNGLIGFSSSYSGDNMAWMSVDRTNVAPMGRESVRITSKKVYNQGLFIVDIAHVPTTTCGTWPAFWMYGPDWPHGGEIDIYEGVNLEYQNSMTLHTGPGCTVSRHAESTGRMTTTNCDVAAAGQKPNEGCKVRSQDPLSFGAGLNAVAGGMYATEWTVDAIKIWFFPRTFQIPYDITQGTPDPNTWGLPTAHFAGNCSFTNSFKDLRIVINTTFCGQWAGQVWGKSPCASVTSTCEEFVANYPEAFLQSYWAINSIKVYEKKPGWESA</sequence>
<dbReference type="PROSITE" id="PS51762">
    <property type="entry name" value="GH16_2"/>
    <property type="match status" value="1"/>
</dbReference>
<protein>
    <recommendedName>
        <fullName evidence="3">endo-1,3(4)-beta-glucanase</fullName>
        <ecNumber evidence="3">3.2.1.6</ecNumber>
    </recommendedName>
</protein>
<evidence type="ECO:0000256" key="4">
    <source>
        <dbReference type="ARBA" id="ARBA00022801"/>
    </source>
</evidence>
<proteinExistence type="inferred from homology"/>
<evidence type="ECO:0000313" key="9">
    <source>
        <dbReference type="Proteomes" id="UP000054567"/>
    </source>
</evidence>
<name>A0A0J6I826_COCPO</name>
<dbReference type="InterPro" id="IPR000757">
    <property type="entry name" value="Beta-glucanase-like"/>
</dbReference>
<dbReference type="Pfam" id="PF26113">
    <property type="entry name" value="GH16_XgeA"/>
    <property type="match status" value="1"/>
</dbReference>
<dbReference type="VEuPathDB" id="FungiDB:CPAG_03935"/>
<keyword evidence="4" id="KW-0378">Hydrolase</keyword>
<evidence type="ECO:0000256" key="6">
    <source>
        <dbReference type="SAM" id="Phobius"/>
    </source>
</evidence>
<evidence type="ECO:0000256" key="5">
    <source>
        <dbReference type="ARBA" id="ARBA00023295"/>
    </source>
</evidence>
<dbReference type="CDD" id="cd02181">
    <property type="entry name" value="GH16_fungal_Lam16A_glucanase"/>
    <property type="match status" value="1"/>
</dbReference>
<dbReference type="InterPro" id="IPR013320">
    <property type="entry name" value="ConA-like_dom_sf"/>
</dbReference>
<comment type="similarity">
    <text evidence="2">Belongs to the glycosyl hydrolase 16 family.</text>
</comment>
<organism evidence="8 9">
    <name type="scientific">Coccidioides posadasii RMSCC 3488</name>
    <dbReference type="NCBI Taxonomy" id="454284"/>
    <lineage>
        <taxon>Eukaryota</taxon>
        <taxon>Fungi</taxon>
        <taxon>Dikarya</taxon>
        <taxon>Ascomycota</taxon>
        <taxon>Pezizomycotina</taxon>
        <taxon>Eurotiomycetes</taxon>
        <taxon>Eurotiomycetidae</taxon>
        <taxon>Onygenales</taxon>
        <taxon>Onygenaceae</taxon>
        <taxon>Coccidioides</taxon>
    </lineage>
</organism>
<dbReference type="EMBL" id="DS268110">
    <property type="protein sequence ID" value="KMM67602.1"/>
    <property type="molecule type" value="Genomic_DNA"/>
</dbReference>
<dbReference type="GO" id="GO:0009251">
    <property type="term" value="P:glucan catabolic process"/>
    <property type="evidence" value="ECO:0007669"/>
    <property type="project" value="TreeGrafter"/>
</dbReference>
<keyword evidence="6" id="KW-0812">Transmembrane</keyword>
<dbReference type="AlphaFoldDB" id="A0A0J6I826"/>
<feature type="transmembrane region" description="Helical" evidence="6">
    <location>
        <begin position="20"/>
        <end position="43"/>
    </location>
</feature>
<dbReference type="GO" id="GO:0052861">
    <property type="term" value="F:endo-1,3(4)-beta-glucanase activity"/>
    <property type="evidence" value="ECO:0007669"/>
    <property type="project" value="UniProtKB-EC"/>
</dbReference>
<evidence type="ECO:0000256" key="3">
    <source>
        <dbReference type="ARBA" id="ARBA00012599"/>
    </source>
</evidence>
<gene>
    <name evidence="8" type="ORF">CPAG_03935</name>
</gene>
<dbReference type="InterPro" id="IPR050546">
    <property type="entry name" value="Glycosyl_Hydrlase_16"/>
</dbReference>
<dbReference type="PANTHER" id="PTHR10963">
    <property type="entry name" value="GLYCOSYL HYDROLASE-RELATED"/>
    <property type="match status" value="1"/>
</dbReference>
<dbReference type="Proteomes" id="UP000054567">
    <property type="component" value="Unassembled WGS sequence"/>
</dbReference>
<dbReference type="PANTHER" id="PTHR10963:SF24">
    <property type="entry name" value="GLYCOSIDASE C21B10.07-RELATED"/>
    <property type="match status" value="1"/>
</dbReference>
<evidence type="ECO:0000313" key="8">
    <source>
        <dbReference type="EMBL" id="KMM67602.1"/>
    </source>
</evidence>
<accession>A0A0J6I826</accession>
<dbReference type="OrthoDB" id="192832at2759"/>
<comment type="catalytic activity">
    <reaction evidence="1">
        <text>Endohydrolysis of (1-&gt;3)- or (1-&gt;4)-linkages in beta-D-glucans when the glucose residue whose reducing group is involved in the linkage to be hydrolyzed is itself substituted at C-3.</text>
        <dbReference type="EC" id="3.2.1.6"/>
    </reaction>
</comment>
<dbReference type="SUPFAM" id="SSF49899">
    <property type="entry name" value="Concanavalin A-like lectins/glucanases"/>
    <property type="match status" value="1"/>
</dbReference>
<evidence type="ECO:0000256" key="2">
    <source>
        <dbReference type="ARBA" id="ARBA00006865"/>
    </source>
</evidence>
<keyword evidence="6" id="KW-0472">Membrane</keyword>
<feature type="domain" description="GH16" evidence="7">
    <location>
        <begin position="65"/>
        <end position="314"/>
    </location>
</feature>